<dbReference type="EMBL" id="JAQIZT010000018">
    <property type="protein sequence ID" value="KAJ6958076.1"/>
    <property type="molecule type" value="Genomic_DNA"/>
</dbReference>
<dbReference type="Proteomes" id="UP001164929">
    <property type="component" value="Chromosome 18"/>
</dbReference>
<sequence>MRLTSSVKIEALSNISLAYQPLPSKQSNESWMVSRVLPRLKLLGYRYFPTYPRFSDPAQHMYIGGWAQPTGAGPSPSGSARVTGPSQDENHCRSSDSPLTFSLSLTVLCMVIGKRLGPRSNLLQIIRSPDESEILLMNRRFSC</sequence>
<comment type="caution">
    <text evidence="2">The sequence shown here is derived from an EMBL/GenBank/DDBJ whole genome shotgun (WGS) entry which is preliminary data.</text>
</comment>
<evidence type="ECO:0000313" key="2">
    <source>
        <dbReference type="EMBL" id="KAJ6958076.1"/>
    </source>
</evidence>
<evidence type="ECO:0000256" key="1">
    <source>
        <dbReference type="SAM" id="MobiDB-lite"/>
    </source>
</evidence>
<name>A0AAD6PR02_9ROSI</name>
<reference evidence="2 3" key="1">
    <citation type="journal article" date="2023" name="Mol. Ecol. Resour.">
        <title>Chromosome-level genome assembly of a triploid poplar Populus alba 'Berolinensis'.</title>
        <authorList>
            <person name="Chen S."/>
            <person name="Yu Y."/>
            <person name="Wang X."/>
            <person name="Wang S."/>
            <person name="Zhang T."/>
            <person name="Zhou Y."/>
            <person name="He R."/>
            <person name="Meng N."/>
            <person name="Wang Y."/>
            <person name="Liu W."/>
            <person name="Liu Z."/>
            <person name="Liu J."/>
            <person name="Guo Q."/>
            <person name="Huang H."/>
            <person name="Sederoff R.R."/>
            <person name="Wang G."/>
            <person name="Qu G."/>
            <person name="Chen S."/>
        </authorList>
    </citation>
    <scope>NUCLEOTIDE SEQUENCE [LARGE SCALE GENOMIC DNA]</scope>
    <source>
        <strain evidence="2">SC-2020</strain>
    </source>
</reference>
<evidence type="ECO:0000313" key="3">
    <source>
        <dbReference type="Proteomes" id="UP001164929"/>
    </source>
</evidence>
<feature type="region of interest" description="Disordered" evidence="1">
    <location>
        <begin position="67"/>
        <end position="96"/>
    </location>
</feature>
<keyword evidence="3" id="KW-1185">Reference proteome</keyword>
<gene>
    <name evidence="2" type="ORF">NC653_039895</name>
</gene>
<feature type="compositionally biased region" description="Polar residues" evidence="1">
    <location>
        <begin position="76"/>
        <end position="87"/>
    </location>
</feature>
<protein>
    <submittedName>
        <fullName evidence="2">Uncharacterized protein</fullName>
    </submittedName>
</protein>
<accession>A0AAD6PR02</accession>
<organism evidence="2 3">
    <name type="scientific">Populus alba x Populus x berolinensis</name>
    <dbReference type="NCBI Taxonomy" id="444605"/>
    <lineage>
        <taxon>Eukaryota</taxon>
        <taxon>Viridiplantae</taxon>
        <taxon>Streptophyta</taxon>
        <taxon>Embryophyta</taxon>
        <taxon>Tracheophyta</taxon>
        <taxon>Spermatophyta</taxon>
        <taxon>Magnoliopsida</taxon>
        <taxon>eudicotyledons</taxon>
        <taxon>Gunneridae</taxon>
        <taxon>Pentapetalae</taxon>
        <taxon>rosids</taxon>
        <taxon>fabids</taxon>
        <taxon>Malpighiales</taxon>
        <taxon>Salicaceae</taxon>
        <taxon>Saliceae</taxon>
        <taxon>Populus</taxon>
    </lineage>
</organism>
<proteinExistence type="predicted"/>
<dbReference type="AlphaFoldDB" id="A0AAD6PR02"/>